<dbReference type="RefSeq" id="WP_069835755.1">
    <property type="nucleotide sequence ID" value="NZ_MDGQ01000005.1"/>
</dbReference>
<dbReference type="STRING" id="1563681.BFP71_12260"/>
<dbReference type="PANTHER" id="PTHR43355:SF2">
    <property type="entry name" value="FLAVIN REDUCTASE (NADPH)"/>
    <property type="match status" value="1"/>
</dbReference>
<gene>
    <name evidence="2" type="ORF">BFP71_12260</name>
</gene>
<comment type="caution">
    <text evidence="2">The sequence shown here is derived from an EMBL/GenBank/DDBJ whole genome shotgun (WGS) entry which is preliminary data.</text>
</comment>
<dbReference type="Gene3D" id="3.40.50.720">
    <property type="entry name" value="NAD(P)-binding Rossmann-like Domain"/>
    <property type="match status" value="1"/>
</dbReference>
<proteinExistence type="predicted"/>
<evidence type="ECO:0000313" key="3">
    <source>
        <dbReference type="Proteomes" id="UP000095552"/>
    </source>
</evidence>
<evidence type="ECO:0000259" key="1">
    <source>
        <dbReference type="Pfam" id="PF13460"/>
    </source>
</evidence>
<dbReference type="Pfam" id="PF13460">
    <property type="entry name" value="NAD_binding_10"/>
    <property type="match status" value="1"/>
</dbReference>
<dbReference type="InterPro" id="IPR016040">
    <property type="entry name" value="NAD(P)-bd_dom"/>
</dbReference>
<reference evidence="2 3" key="1">
    <citation type="submission" date="2016-08" db="EMBL/GenBank/DDBJ databases">
        <title>Draft genome of Fabibacter sp. strain SK-8.</title>
        <authorList>
            <person name="Wong S.-K."/>
            <person name="Hamasaki K."/>
            <person name="Yoshizawa S."/>
        </authorList>
    </citation>
    <scope>NUCLEOTIDE SEQUENCE [LARGE SCALE GENOMIC DNA]</scope>
    <source>
        <strain evidence="2 3">SK-8</strain>
    </source>
</reference>
<accession>A0A1E5SYQ2</accession>
<dbReference type="SUPFAM" id="SSF51735">
    <property type="entry name" value="NAD(P)-binding Rossmann-fold domains"/>
    <property type="match status" value="1"/>
</dbReference>
<dbReference type="AlphaFoldDB" id="A0A1E5SYQ2"/>
<dbReference type="GO" id="GO:0004074">
    <property type="term" value="F:biliverdin reductase [NAD(P)H] activity"/>
    <property type="evidence" value="ECO:0007669"/>
    <property type="project" value="TreeGrafter"/>
</dbReference>
<protein>
    <submittedName>
        <fullName evidence="2">NADH-flavin reductase</fullName>
    </submittedName>
</protein>
<dbReference type="PANTHER" id="PTHR43355">
    <property type="entry name" value="FLAVIN REDUCTASE (NADPH)"/>
    <property type="match status" value="1"/>
</dbReference>
<dbReference type="InterPro" id="IPR036291">
    <property type="entry name" value="NAD(P)-bd_dom_sf"/>
</dbReference>
<feature type="domain" description="NAD(P)-binding" evidence="1">
    <location>
        <begin position="11"/>
        <end position="199"/>
    </location>
</feature>
<keyword evidence="3" id="KW-1185">Reference proteome</keyword>
<evidence type="ECO:0000313" key="2">
    <source>
        <dbReference type="EMBL" id="OEK04250.1"/>
    </source>
</evidence>
<name>A0A1E5SYQ2_9BACT</name>
<dbReference type="Proteomes" id="UP000095552">
    <property type="component" value="Unassembled WGS sequence"/>
</dbReference>
<organism evidence="2 3">
    <name type="scientific">Roseivirga misakiensis</name>
    <dbReference type="NCBI Taxonomy" id="1563681"/>
    <lineage>
        <taxon>Bacteria</taxon>
        <taxon>Pseudomonadati</taxon>
        <taxon>Bacteroidota</taxon>
        <taxon>Cytophagia</taxon>
        <taxon>Cytophagales</taxon>
        <taxon>Roseivirgaceae</taxon>
        <taxon>Roseivirga</taxon>
    </lineage>
</organism>
<dbReference type="EMBL" id="MDGQ01000005">
    <property type="protein sequence ID" value="OEK04250.1"/>
    <property type="molecule type" value="Genomic_DNA"/>
</dbReference>
<dbReference type="InterPro" id="IPR051606">
    <property type="entry name" value="Polyketide_Oxido-like"/>
</dbReference>
<dbReference type="GO" id="GO:0042602">
    <property type="term" value="F:riboflavin reductase (NADPH) activity"/>
    <property type="evidence" value="ECO:0007669"/>
    <property type="project" value="TreeGrafter"/>
</dbReference>
<dbReference type="OrthoDB" id="9790734at2"/>
<sequence>MKQIIKIAILGGNGRTGKFLVNQLLNQGFSLKLLIRDPNKFSVNNPLIDIVAGDALDEDKVDTLIEGCQAVMGTMSQREGEPLLSSTATRYILKAMLKYEVKRYIVLAGINIDTPFDQKDIRSRMATEFMKANYPVPHADKQKSYAILAESSIDWTFVRVPLIDFDAAITPITINLENCIGDKISAASIAAFMIDQLTKDDFIRQAPFISNA</sequence>